<comment type="caution">
    <text evidence="1">The sequence shown here is derived from an EMBL/GenBank/DDBJ whole genome shotgun (WGS) entry which is preliminary data.</text>
</comment>
<sequence>MQMQTTRNGNSKEESRTRALVATRIVAELKKAILFNFLHALFRLHRINYIDSRETRYIGRHFEAEVKRWCWRERQLNHLAINARWYK</sequence>
<reference evidence="1 2" key="1">
    <citation type="journal article" date="2015" name="Genome Biol.">
        <title>Comparative genomics of Steinernema reveals deeply conserved gene regulatory networks.</title>
        <authorList>
            <person name="Dillman A.R."/>
            <person name="Macchietto M."/>
            <person name="Porter C.F."/>
            <person name="Rogers A."/>
            <person name="Williams B."/>
            <person name="Antoshechkin I."/>
            <person name="Lee M.M."/>
            <person name="Goodwin Z."/>
            <person name="Lu X."/>
            <person name="Lewis E.E."/>
            <person name="Goodrich-Blair H."/>
            <person name="Stock S.P."/>
            <person name="Adams B.J."/>
            <person name="Sternberg P.W."/>
            <person name="Mortazavi A."/>
        </authorList>
    </citation>
    <scope>NUCLEOTIDE SEQUENCE [LARGE SCALE GENOMIC DNA]</scope>
    <source>
        <strain evidence="1 2">ALL</strain>
    </source>
</reference>
<dbReference type="EMBL" id="AZBU02000010">
    <property type="protein sequence ID" value="TKR62054.1"/>
    <property type="molecule type" value="Genomic_DNA"/>
</dbReference>
<name>A0A4U5M093_STECR</name>
<reference evidence="1 2" key="2">
    <citation type="journal article" date="2019" name="G3 (Bethesda)">
        <title>Hybrid Assembly of the Genome of the Entomopathogenic Nematode Steinernema carpocapsae Identifies the X-Chromosome.</title>
        <authorList>
            <person name="Serra L."/>
            <person name="Macchietto M."/>
            <person name="Macias-Munoz A."/>
            <person name="McGill C.J."/>
            <person name="Rodriguez I.M."/>
            <person name="Rodriguez B."/>
            <person name="Murad R."/>
            <person name="Mortazavi A."/>
        </authorList>
    </citation>
    <scope>NUCLEOTIDE SEQUENCE [LARGE SCALE GENOMIC DNA]</scope>
    <source>
        <strain evidence="1 2">ALL</strain>
    </source>
</reference>
<protein>
    <submittedName>
        <fullName evidence="1">Uncharacterized protein</fullName>
    </submittedName>
</protein>
<gene>
    <name evidence="1" type="ORF">L596_026064</name>
</gene>
<keyword evidence="2" id="KW-1185">Reference proteome</keyword>
<dbReference type="AlphaFoldDB" id="A0A4U5M093"/>
<evidence type="ECO:0000313" key="2">
    <source>
        <dbReference type="Proteomes" id="UP000298663"/>
    </source>
</evidence>
<dbReference type="Proteomes" id="UP000298663">
    <property type="component" value="Unassembled WGS sequence"/>
</dbReference>
<evidence type="ECO:0000313" key="1">
    <source>
        <dbReference type="EMBL" id="TKR62054.1"/>
    </source>
</evidence>
<organism evidence="1 2">
    <name type="scientific">Steinernema carpocapsae</name>
    <name type="common">Entomopathogenic nematode</name>
    <dbReference type="NCBI Taxonomy" id="34508"/>
    <lineage>
        <taxon>Eukaryota</taxon>
        <taxon>Metazoa</taxon>
        <taxon>Ecdysozoa</taxon>
        <taxon>Nematoda</taxon>
        <taxon>Chromadorea</taxon>
        <taxon>Rhabditida</taxon>
        <taxon>Tylenchina</taxon>
        <taxon>Panagrolaimomorpha</taxon>
        <taxon>Strongyloidoidea</taxon>
        <taxon>Steinernematidae</taxon>
        <taxon>Steinernema</taxon>
    </lineage>
</organism>
<accession>A0A4U5M093</accession>
<proteinExistence type="predicted"/>